<feature type="region of interest" description="Disordered" evidence="1">
    <location>
        <begin position="35"/>
        <end position="105"/>
    </location>
</feature>
<keyword evidence="4" id="KW-1185">Reference proteome</keyword>
<dbReference type="AlphaFoldDB" id="A0A7W9U042"/>
<evidence type="ECO:0000313" key="4">
    <source>
        <dbReference type="Proteomes" id="UP000571554"/>
    </source>
</evidence>
<protein>
    <submittedName>
        <fullName evidence="3">Uncharacterized protein</fullName>
    </submittedName>
</protein>
<proteinExistence type="predicted"/>
<name>A0A7W9U042_9BURK</name>
<reference evidence="3 4" key="1">
    <citation type="submission" date="2020-08" db="EMBL/GenBank/DDBJ databases">
        <title>Above-ground endophytic microbial communities from plants in different locations in the United States.</title>
        <authorList>
            <person name="Frank C."/>
        </authorList>
    </citation>
    <scope>NUCLEOTIDE SEQUENCE [LARGE SCALE GENOMIC DNA]</scope>
    <source>
        <strain evidence="3 4">WP4_2_2</strain>
    </source>
</reference>
<sequence length="105" mass="11123">MNPMTLRNRGIMVSLSALALLASLTLPGQLASWLSDDASAQPPQSAAAHWPIARTGAHAWPPTGNRAADNAAQPVPRGDLRGDIVDNARRSPPPNPQAQPPRSRH</sequence>
<evidence type="ECO:0000256" key="2">
    <source>
        <dbReference type="SAM" id="SignalP"/>
    </source>
</evidence>
<feature type="signal peptide" evidence="2">
    <location>
        <begin position="1"/>
        <end position="30"/>
    </location>
</feature>
<organism evidence="3 4">
    <name type="scientific">Paraburkholderia bannensis</name>
    <dbReference type="NCBI Taxonomy" id="765414"/>
    <lineage>
        <taxon>Bacteria</taxon>
        <taxon>Pseudomonadati</taxon>
        <taxon>Pseudomonadota</taxon>
        <taxon>Betaproteobacteria</taxon>
        <taxon>Burkholderiales</taxon>
        <taxon>Burkholderiaceae</taxon>
        <taxon>Paraburkholderia</taxon>
    </lineage>
</organism>
<dbReference type="RefSeq" id="WP_183726916.1">
    <property type="nucleotide sequence ID" value="NZ_JACHBW010000013.1"/>
</dbReference>
<comment type="caution">
    <text evidence="3">The sequence shown here is derived from an EMBL/GenBank/DDBJ whole genome shotgun (WGS) entry which is preliminary data.</text>
</comment>
<dbReference type="Proteomes" id="UP000571554">
    <property type="component" value="Unassembled WGS sequence"/>
</dbReference>
<keyword evidence="2" id="KW-0732">Signal</keyword>
<accession>A0A7W9U042</accession>
<dbReference type="EMBL" id="JACHBW010000013">
    <property type="protein sequence ID" value="MBB6104558.1"/>
    <property type="molecule type" value="Genomic_DNA"/>
</dbReference>
<feature type="compositionally biased region" description="Low complexity" evidence="1">
    <location>
        <begin position="35"/>
        <end position="48"/>
    </location>
</feature>
<gene>
    <name evidence="3" type="ORF">F4827_004417</name>
</gene>
<feature type="chain" id="PRO_5031144522" evidence="2">
    <location>
        <begin position="31"/>
        <end position="105"/>
    </location>
</feature>
<feature type="compositionally biased region" description="Basic and acidic residues" evidence="1">
    <location>
        <begin position="78"/>
        <end position="89"/>
    </location>
</feature>
<evidence type="ECO:0000256" key="1">
    <source>
        <dbReference type="SAM" id="MobiDB-lite"/>
    </source>
</evidence>
<evidence type="ECO:0000313" key="3">
    <source>
        <dbReference type="EMBL" id="MBB6104558.1"/>
    </source>
</evidence>